<reference evidence="11" key="1">
    <citation type="journal article" date="2011" name="Environ. Microbiol.">
        <title>Genomic insights into the metabolic potential of the polycyclic aromatic hydrocarbon degrading sulfate-reducing Deltaproteobacterium N47.</title>
        <authorList>
            <person name="Bergmann F."/>
            <person name="Selesi D."/>
            <person name="Weinmaier T."/>
            <person name="Tischler P."/>
            <person name="Rattei T."/>
            <person name="Meckenstock R.U."/>
        </authorList>
    </citation>
    <scope>NUCLEOTIDE SEQUENCE</scope>
</reference>
<dbReference type="InterPro" id="IPR006805">
    <property type="entry name" value="Anth_synth_I_N"/>
</dbReference>
<proteinExistence type="predicted"/>
<dbReference type="InterPro" id="IPR005801">
    <property type="entry name" value="ADC_synthase"/>
</dbReference>
<evidence type="ECO:0000259" key="9">
    <source>
        <dbReference type="Pfam" id="PF00425"/>
    </source>
</evidence>
<evidence type="ECO:0000256" key="1">
    <source>
        <dbReference type="ARBA" id="ARBA00001946"/>
    </source>
</evidence>
<dbReference type="PRINTS" id="PR00095">
    <property type="entry name" value="ANTSNTHASEI"/>
</dbReference>
<evidence type="ECO:0000256" key="2">
    <source>
        <dbReference type="ARBA" id="ARBA00011575"/>
    </source>
</evidence>
<protein>
    <recommendedName>
        <fullName evidence="3">Anthranilate synthase component 1</fullName>
    </recommendedName>
</protein>
<name>E1YD90_9BACT</name>
<dbReference type="SUPFAM" id="SSF56322">
    <property type="entry name" value="ADC synthase"/>
    <property type="match status" value="1"/>
</dbReference>
<dbReference type="PANTHER" id="PTHR11236">
    <property type="entry name" value="AMINOBENZOATE/ANTHRANILATE SYNTHASE"/>
    <property type="match status" value="1"/>
</dbReference>
<evidence type="ECO:0000256" key="8">
    <source>
        <dbReference type="ARBA" id="ARBA00047683"/>
    </source>
</evidence>
<comment type="cofactor">
    <cofactor evidence="1">
        <name>Mg(2+)</name>
        <dbReference type="ChEBI" id="CHEBI:18420"/>
    </cofactor>
</comment>
<dbReference type="InterPro" id="IPR019999">
    <property type="entry name" value="Anth_synth_I-like"/>
</dbReference>
<dbReference type="Pfam" id="PF04715">
    <property type="entry name" value="Anth_synt_I_N"/>
    <property type="match status" value="1"/>
</dbReference>
<evidence type="ECO:0000256" key="7">
    <source>
        <dbReference type="ARBA" id="ARBA00025634"/>
    </source>
</evidence>
<dbReference type="Pfam" id="PF00425">
    <property type="entry name" value="Chorismate_bind"/>
    <property type="match status" value="1"/>
</dbReference>
<organism evidence="11">
    <name type="scientific">uncultured Desulfobacterium sp</name>
    <dbReference type="NCBI Taxonomy" id="201089"/>
    <lineage>
        <taxon>Bacteria</taxon>
        <taxon>Pseudomonadati</taxon>
        <taxon>Thermodesulfobacteriota</taxon>
        <taxon>Desulfobacteria</taxon>
        <taxon>Desulfobacterales</taxon>
        <taxon>Desulfobacteriaceae</taxon>
        <taxon>Desulfobacterium</taxon>
        <taxon>environmental samples</taxon>
    </lineage>
</organism>
<comment type="subunit">
    <text evidence="2">Heterotetramer consisting of two non-identical subunits: a beta subunit (TrpG) and a large alpha subunit (TrpE).</text>
</comment>
<feature type="domain" description="Anthranilate synthase component I N-terminal" evidence="10">
    <location>
        <begin position="43"/>
        <end position="181"/>
    </location>
</feature>
<keyword evidence="5" id="KW-0460">Magnesium</keyword>
<evidence type="ECO:0000259" key="10">
    <source>
        <dbReference type="Pfam" id="PF04715"/>
    </source>
</evidence>
<accession>E1YD90</accession>
<feature type="domain" description="Chorismate-utilising enzyme C-terminal" evidence="9">
    <location>
        <begin position="238"/>
        <end position="490"/>
    </location>
</feature>
<dbReference type="GO" id="GO:0004049">
    <property type="term" value="F:anthranilate synthase activity"/>
    <property type="evidence" value="ECO:0007669"/>
    <property type="project" value="UniProtKB-EC"/>
</dbReference>
<sequence length="505" mass="56580">MNINIVLYKGITMLLNQFPDKKEFCALSEKSNVIPLCVEILADTETPVSLLHKFYGGNGPVFLLESVEGGERWGRYSFLGTSARTHILVFKNHVQVKENGTVKNIPHNNKPLDVLRDLMKDYRPSVLPGLPRFWGGMVGYLSYEMVSFFEPVPCPIEEEKPLSHFIIPDEVIIFDNIRNTLLGISICFTDDDNNPEISFDKAKARIESMTEKIKKQITFNNTDSVKGDFSLYPKQKPEIFLDHVKKTKEYIRAGDIIQAVISQPFICDAAPDLRTLYRVQRYINPSPYLFFMHLGDVALVGSSPETMVRLENRVATLRPIAGTRKRGNSEQEDRALADELLSDEKERAEHLMLVDLGRNDLGRVAETGTVQVTDLMVIERYSHVMHLVSSINCDLEQIYDAWDLLAATFPAGTLSGAPKVRAMEIIAELENEPRGPYGGAVGYISFNGNMDLAITIRTACVEKGKLVVRAGAGIVADSIPESELKETENKAMAIQNALQLIQNNR</sequence>
<dbReference type="InterPro" id="IPR015890">
    <property type="entry name" value="Chorismate_C"/>
</dbReference>
<dbReference type="GO" id="GO:0046872">
    <property type="term" value="F:metal ion binding"/>
    <property type="evidence" value="ECO:0007669"/>
    <property type="project" value="UniProtKB-KW"/>
</dbReference>
<dbReference type="EMBL" id="FR695868">
    <property type="protein sequence ID" value="CBX28534.1"/>
    <property type="molecule type" value="Genomic_DNA"/>
</dbReference>
<evidence type="ECO:0000256" key="3">
    <source>
        <dbReference type="ARBA" id="ARBA00020653"/>
    </source>
</evidence>
<evidence type="ECO:0000256" key="4">
    <source>
        <dbReference type="ARBA" id="ARBA00022723"/>
    </source>
</evidence>
<evidence type="ECO:0000313" key="11">
    <source>
        <dbReference type="EMBL" id="CBX28534.1"/>
    </source>
</evidence>
<comment type="catalytic activity">
    <reaction evidence="8">
        <text>chorismate + L-glutamine = anthranilate + pyruvate + L-glutamate + H(+)</text>
        <dbReference type="Rhea" id="RHEA:21732"/>
        <dbReference type="ChEBI" id="CHEBI:15361"/>
        <dbReference type="ChEBI" id="CHEBI:15378"/>
        <dbReference type="ChEBI" id="CHEBI:16567"/>
        <dbReference type="ChEBI" id="CHEBI:29748"/>
        <dbReference type="ChEBI" id="CHEBI:29985"/>
        <dbReference type="ChEBI" id="CHEBI:58359"/>
        <dbReference type="EC" id="4.1.3.27"/>
    </reaction>
</comment>
<dbReference type="GO" id="GO:0000162">
    <property type="term" value="P:L-tryptophan biosynthetic process"/>
    <property type="evidence" value="ECO:0007669"/>
    <property type="project" value="TreeGrafter"/>
</dbReference>
<keyword evidence="4" id="KW-0479">Metal-binding</keyword>
<dbReference type="Gene3D" id="3.60.120.10">
    <property type="entry name" value="Anthranilate synthase"/>
    <property type="match status" value="1"/>
</dbReference>
<keyword evidence="6" id="KW-0456">Lyase</keyword>
<dbReference type="PANTHER" id="PTHR11236:SF48">
    <property type="entry name" value="ISOCHORISMATE SYNTHASE MENF"/>
    <property type="match status" value="1"/>
</dbReference>
<dbReference type="AlphaFoldDB" id="E1YD90"/>
<evidence type="ECO:0000256" key="5">
    <source>
        <dbReference type="ARBA" id="ARBA00022842"/>
    </source>
</evidence>
<comment type="function">
    <text evidence="7">Part of a heterotetrameric complex that catalyzes the two-step biosynthesis of anthranilate, an intermediate in the biosynthesis of L-tryptophan. In the first step, the glutamine-binding beta subunit (TrpG) of anthranilate synthase (AS) provides the glutamine amidotransferase activity which generates ammonia as a substrate that, along with chorismate, is used in the second step, catalyzed by the large alpha subunit of AS (TrpE) to produce anthranilate. In the absence of TrpG, TrpE can synthesize anthranilate directly from chorismate and high concentrations of ammonia.</text>
</comment>
<gene>
    <name evidence="11" type="ORF">N47_G38580</name>
</gene>
<evidence type="ECO:0000256" key="6">
    <source>
        <dbReference type="ARBA" id="ARBA00023239"/>
    </source>
</evidence>